<dbReference type="Proteomes" id="UP000076796">
    <property type="component" value="Unassembled WGS sequence"/>
</dbReference>
<dbReference type="OrthoDB" id="9945073at2"/>
<dbReference type="AlphaFoldDB" id="A0A163G5C9"/>
<evidence type="ECO:0000313" key="1">
    <source>
        <dbReference type="EMBL" id="KZS44740.1"/>
    </source>
</evidence>
<name>A0A163G5C9_9BACL</name>
<evidence type="ECO:0000313" key="2">
    <source>
        <dbReference type="Proteomes" id="UP000076796"/>
    </source>
</evidence>
<keyword evidence="2" id="KW-1185">Reference proteome</keyword>
<comment type="caution">
    <text evidence="1">The sequence shown here is derived from an EMBL/GenBank/DDBJ whole genome shotgun (WGS) entry which is preliminary data.</text>
</comment>
<dbReference type="EMBL" id="LWMH01000001">
    <property type="protein sequence ID" value="KZS44740.1"/>
    <property type="molecule type" value="Genomic_DNA"/>
</dbReference>
<reference evidence="1" key="1">
    <citation type="journal article" date="2016" name="Genome Announc.">
        <title>Draft genomes of two strains of Paenibacillus glucanolyticus with capability to degrade lignocellulose.</title>
        <authorList>
            <person name="Mathews S.L."/>
            <person name="Pawlak J."/>
            <person name="Grunden A.M."/>
        </authorList>
    </citation>
    <scope>NUCLEOTIDE SEQUENCE [LARGE SCALE GENOMIC DNA]</scope>
    <source>
        <strain evidence="1">SLM1</strain>
    </source>
</reference>
<dbReference type="RefSeq" id="WP_063477324.1">
    <property type="nucleotide sequence ID" value="NZ_CBCSBX010000025.1"/>
</dbReference>
<organism evidence="1 2">
    <name type="scientific">Paenibacillus glucanolyticus</name>
    <dbReference type="NCBI Taxonomy" id="59843"/>
    <lineage>
        <taxon>Bacteria</taxon>
        <taxon>Bacillati</taxon>
        <taxon>Bacillota</taxon>
        <taxon>Bacilli</taxon>
        <taxon>Bacillales</taxon>
        <taxon>Paenibacillaceae</taxon>
        <taxon>Paenibacillus</taxon>
    </lineage>
</organism>
<protein>
    <submittedName>
        <fullName evidence="1">Uncharacterized protein</fullName>
    </submittedName>
</protein>
<accession>A0A163G5C9</accession>
<gene>
    <name evidence="1" type="ORF">AWU65_01755</name>
</gene>
<sequence>MAVMIPCTETLDGEQIYVEDRGEQYVNRYDAWVNIDGPNWSSFKQDIHAIGETVEEAVAKCKLAAMKSIEGNKRISIKENKSNDL</sequence>
<proteinExistence type="predicted"/>